<name>A0ABV2IYV3_9HYPH</name>
<keyword evidence="2" id="KW-1185">Reference proteome</keyword>
<proteinExistence type="predicted"/>
<dbReference type="RefSeq" id="WP_354555349.1">
    <property type="nucleotide sequence ID" value="NZ_JBEPMB010000001.1"/>
</dbReference>
<organism evidence="1 2">
    <name type="scientific">Rhizobium aquaticum</name>
    <dbReference type="NCBI Taxonomy" id="1549636"/>
    <lineage>
        <taxon>Bacteria</taxon>
        <taxon>Pseudomonadati</taxon>
        <taxon>Pseudomonadota</taxon>
        <taxon>Alphaproteobacteria</taxon>
        <taxon>Hyphomicrobiales</taxon>
        <taxon>Rhizobiaceae</taxon>
        <taxon>Rhizobium/Agrobacterium group</taxon>
        <taxon>Rhizobium</taxon>
    </lineage>
</organism>
<dbReference type="Proteomes" id="UP001549047">
    <property type="component" value="Unassembled WGS sequence"/>
</dbReference>
<reference evidence="1 2" key="1">
    <citation type="submission" date="2024-06" db="EMBL/GenBank/DDBJ databases">
        <title>Genomic Encyclopedia of Type Strains, Phase IV (KMG-IV): sequencing the most valuable type-strain genomes for metagenomic binning, comparative biology and taxonomic classification.</title>
        <authorList>
            <person name="Goeker M."/>
        </authorList>
    </citation>
    <scope>NUCLEOTIDE SEQUENCE [LARGE SCALE GENOMIC DNA]</scope>
    <source>
        <strain evidence="1 2">DSM 29780</strain>
    </source>
</reference>
<evidence type="ECO:0000313" key="1">
    <source>
        <dbReference type="EMBL" id="MET3612814.1"/>
    </source>
</evidence>
<sequence>MLSSLLVGVVCCFWDADICDAGMSMRAGELFRPGNGTTGQMKTSFHLERDIRTFSEKNATGICALAANWRCIPSRLVRFPCAER</sequence>
<evidence type="ECO:0000313" key="2">
    <source>
        <dbReference type="Proteomes" id="UP001549047"/>
    </source>
</evidence>
<accession>A0ABV2IYV3</accession>
<dbReference type="EMBL" id="JBEPMB010000001">
    <property type="protein sequence ID" value="MET3612814.1"/>
    <property type="molecule type" value="Genomic_DNA"/>
</dbReference>
<protein>
    <recommendedName>
        <fullName evidence="3">Secreted protein</fullName>
    </recommendedName>
</protein>
<comment type="caution">
    <text evidence="1">The sequence shown here is derived from an EMBL/GenBank/DDBJ whole genome shotgun (WGS) entry which is preliminary data.</text>
</comment>
<evidence type="ECO:0008006" key="3">
    <source>
        <dbReference type="Google" id="ProtNLM"/>
    </source>
</evidence>
<gene>
    <name evidence="1" type="ORF">ABID16_001119</name>
</gene>